<accession>A0A015I6U5</accession>
<gene>
    <name evidence="1" type="ORF">RirG_250110</name>
</gene>
<dbReference type="HOGENOM" id="CLU_000288_7_8_1"/>
<dbReference type="EMBL" id="JEMT01029218">
    <property type="protein sequence ID" value="EXX52777.1"/>
    <property type="molecule type" value="Genomic_DNA"/>
</dbReference>
<name>A0A015I6U5_RHIIW</name>
<dbReference type="SUPFAM" id="SSF57184">
    <property type="entry name" value="Growth factor receptor domain"/>
    <property type="match status" value="1"/>
</dbReference>
<evidence type="ECO:0000313" key="1">
    <source>
        <dbReference type="EMBL" id="EXX52777.1"/>
    </source>
</evidence>
<reference evidence="1 2" key="1">
    <citation type="submission" date="2014-02" db="EMBL/GenBank/DDBJ databases">
        <title>Single nucleus genome sequencing reveals high similarity among nuclei of an endomycorrhizal fungus.</title>
        <authorList>
            <person name="Lin K."/>
            <person name="Geurts R."/>
            <person name="Zhang Z."/>
            <person name="Limpens E."/>
            <person name="Saunders D.G."/>
            <person name="Mu D."/>
            <person name="Pang E."/>
            <person name="Cao H."/>
            <person name="Cha H."/>
            <person name="Lin T."/>
            <person name="Zhou Q."/>
            <person name="Shang Y."/>
            <person name="Li Y."/>
            <person name="Ivanov S."/>
            <person name="Sharma T."/>
            <person name="Velzen R.V."/>
            <person name="Ruijter N.D."/>
            <person name="Aanen D.K."/>
            <person name="Win J."/>
            <person name="Kamoun S."/>
            <person name="Bisseling T."/>
            <person name="Huang S."/>
        </authorList>
    </citation>
    <scope>NUCLEOTIDE SEQUENCE [LARGE SCALE GENOMIC DNA]</scope>
    <source>
        <strain evidence="2">DAOM197198w</strain>
    </source>
</reference>
<proteinExistence type="predicted"/>
<keyword evidence="2" id="KW-1185">Reference proteome</keyword>
<evidence type="ECO:0000313" key="2">
    <source>
        <dbReference type="Proteomes" id="UP000022910"/>
    </source>
</evidence>
<dbReference type="OrthoDB" id="2492998at2759"/>
<organism evidence="1 2">
    <name type="scientific">Rhizophagus irregularis (strain DAOM 197198w)</name>
    <name type="common">Glomus intraradices</name>
    <dbReference type="NCBI Taxonomy" id="1432141"/>
    <lineage>
        <taxon>Eukaryota</taxon>
        <taxon>Fungi</taxon>
        <taxon>Fungi incertae sedis</taxon>
        <taxon>Mucoromycota</taxon>
        <taxon>Glomeromycotina</taxon>
        <taxon>Glomeromycetes</taxon>
        <taxon>Glomerales</taxon>
        <taxon>Glomeraceae</taxon>
        <taxon>Rhizophagus</taxon>
    </lineage>
</organism>
<dbReference type="AlphaFoldDB" id="A0A015I6U5"/>
<sequence length="442" mass="53302">MSGMECEICSKKYTMVFSKWCKQCETNKLRKNFTNWTSGNEKIDNFIQEKQLEINNSWNIVFEWIPYNKFLDIKKVDKDDISTIYSVKWEDGPLEWNNYSKKYIRNPKEVEFKELKLKYSHNLQNVVEFLNEIKVYSTNFEIFGISQNPHTKDYIIALQNNYSYCIKCNYKYTNIIQEWCKQCETNKLITNWTSGNEKIDNFIQEKQLEIYSSRNIVFEWIPYNKFLDIKEVNKDDISTIYSAKWEDGPLKWNNYSKKYIRNPKEVELKELKLKYSHNLVVEFLNEIKVTNFTIFGISQNPDTKDYIIVLQNYYHYYCIKCSNGIIHGWCKQCETNKLKNFTNWSSGNKKIDNFIQKRRSKINNSWNIVFEWIPYNKFFNIKEVNKDDFSAVYLAQWKDGPLYWDKNSNKYIREPEKVALKCPYDSQNIDNFLNKVRNFSTK</sequence>
<comment type="caution">
    <text evidence="1">The sequence shown here is derived from an EMBL/GenBank/DDBJ whole genome shotgun (WGS) entry which is preliminary data.</text>
</comment>
<dbReference type="InterPro" id="IPR009030">
    <property type="entry name" value="Growth_fac_rcpt_cys_sf"/>
</dbReference>
<protein>
    <submittedName>
        <fullName evidence="1">Uncharacterized protein</fullName>
    </submittedName>
</protein>
<dbReference type="Proteomes" id="UP000022910">
    <property type="component" value="Unassembled WGS sequence"/>
</dbReference>